<dbReference type="PANTHER" id="PTHR39200:SF1">
    <property type="entry name" value="AUTO-TRANSPORTER ADHESIN HEAD GIN DOMAIN-CONTAINING PROTEIN-RELATED"/>
    <property type="match status" value="1"/>
</dbReference>
<dbReference type="Gene3D" id="2.160.20.120">
    <property type="match status" value="1"/>
</dbReference>
<evidence type="ECO:0000313" key="3">
    <source>
        <dbReference type="Proteomes" id="UP000183947"/>
    </source>
</evidence>
<keyword evidence="3" id="KW-1185">Reference proteome</keyword>
<dbReference type="STRING" id="1121959.SAMN02746009_00226"/>
<dbReference type="InterPro" id="IPR021255">
    <property type="entry name" value="DUF2807"/>
</dbReference>
<accession>A0A1M6PFR7</accession>
<organism evidence="2 3">
    <name type="scientific">Hymenobacter psychrotolerans DSM 18569</name>
    <dbReference type="NCBI Taxonomy" id="1121959"/>
    <lineage>
        <taxon>Bacteria</taxon>
        <taxon>Pseudomonadati</taxon>
        <taxon>Bacteroidota</taxon>
        <taxon>Cytophagia</taxon>
        <taxon>Cytophagales</taxon>
        <taxon>Hymenobacteraceae</taxon>
        <taxon>Hymenobacter</taxon>
    </lineage>
</organism>
<reference evidence="3" key="1">
    <citation type="submission" date="2016-11" db="EMBL/GenBank/DDBJ databases">
        <authorList>
            <person name="Varghese N."/>
            <person name="Submissions S."/>
        </authorList>
    </citation>
    <scope>NUCLEOTIDE SEQUENCE [LARGE SCALE GENOMIC DNA]</scope>
    <source>
        <strain evidence="3">DSM 18569</strain>
    </source>
</reference>
<gene>
    <name evidence="2" type="ORF">SAMN02746009_00226</name>
</gene>
<sequence>MDNGRLRIGTKREERKAFTYSTRFDGTVTVYITVPAIEELSVSGSGQLKTEGDLKAEALSLGVSGSGQLTVPKLTADKLQSTVSGSGEITVAGTCPQHEARISGSGNVRASDLRTEASAIRISGSGDGRLYARRSLEASIAGSGDVYVRGGANVKSKIAGRGRVHQE</sequence>
<dbReference type="AlphaFoldDB" id="A0A1M6PFR7"/>
<dbReference type="Pfam" id="PF10988">
    <property type="entry name" value="DUF2807"/>
    <property type="match status" value="1"/>
</dbReference>
<proteinExistence type="predicted"/>
<protein>
    <submittedName>
        <fullName evidence="2">Putative auto-transporter adhesin, head GIN domain</fullName>
    </submittedName>
</protein>
<evidence type="ECO:0000313" key="2">
    <source>
        <dbReference type="EMBL" id="SHK06795.1"/>
    </source>
</evidence>
<dbReference type="Proteomes" id="UP000183947">
    <property type="component" value="Unassembled WGS sequence"/>
</dbReference>
<evidence type="ECO:0000259" key="1">
    <source>
        <dbReference type="Pfam" id="PF10988"/>
    </source>
</evidence>
<dbReference type="EMBL" id="FRAS01000001">
    <property type="protein sequence ID" value="SHK06795.1"/>
    <property type="molecule type" value="Genomic_DNA"/>
</dbReference>
<name>A0A1M6PFR7_9BACT</name>
<dbReference type="PANTHER" id="PTHR39200">
    <property type="entry name" value="HYPOTHETICAL EXPORTED PROTEIN"/>
    <property type="match status" value="1"/>
</dbReference>
<feature type="domain" description="Putative auto-transporter adhesin head GIN" evidence="1">
    <location>
        <begin position="2"/>
        <end position="151"/>
    </location>
</feature>